<evidence type="ECO:0000256" key="1">
    <source>
        <dbReference type="SAM" id="MobiDB-lite"/>
    </source>
</evidence>
<accession>A0ABR7EXZ0</accession>
<dbReference type="RefSeq" id="WP_117538491.1">
    <property type="nucleotide sequence ID" value="NZ_JACOOY010000022.1"/>
</dbReference>
<name>A0ABR7EXZ0_9FIRM</name>
<feature type="transmembrane region" description="Helical" evidence="2">
    <location>
        <begin position="12"/>
        <end position="35"/>
    </location>
</feature>
<organism evidence="3 4">
    <name type="scientific">Dorea hominis</name>
    <dbReference type="NCBI Taxonomy" id="2763040"/>
    <lineage>
        <taxon>Bacteria</taxon>
        <taxon>Bacillati</taxon>
        <taxon>Bacillota</taxon>
        <taxon>Clostridia</taxon>
        <taxon>Lachnospirales</taxon>
        <taxon>Lachnospiraceae</taxon>
        <taxon>Dorea</taxon>
    </lineage>
</organism>
<evidence type="ECO:0000256" key="2">
    <source>
        <dbReference type="SAM" id="Phobius"/>
    </source>
</evidence>
<keyword evidence="2" id="KW-0472">Membrane</keyword>
<evidence type="ECO:0000313" key="3">
    <source>
        <dbReference type="EMBL" id="MBC5666211.1"/>
    </source>
</evidence>
<proteinExistence type="predicted"/>
<feature type="region of interest" description="Disordered" evidence="1">
    <location>
        <begin position="210"/>
        <end position="238"/>
    </location>
</feature>
<evidence type="ECO:0000313" key="4">
    <source>
        <dbReference type="Proteomes" id="UP000647235"/>
    </source>
</evidence>
<sequence>MASERKKRNRNIFFSIVLFLFIGGYTVFFTSRFWLRIPVQSGNATKIGTTVDWNDREVKLIRWEYSKQQNEMEVELDITNKRYDGINRYKFSAVDLNGNPLYVDKIIEEDDWIVLQIKDLPSRWSDISLRMDMPKESEDTTLKLYSSLQDVKKVGKIEKRSRTEYKVLRCDSQIADYNKKIQKAEQKQGKLNQENLRIDDKIAELKEKETYQTDEEKENTEQLISDAESQKQMNTDEMEELKNKVTEYQQRVSNIEKQKEKIANE</sequence>
<dbReference type="EMBL" id="JACOOY010000022">
    <property type="protein sequence ID" value="MBC5666211.1"/>
    <property type="molecule type" value="Genomic_DNA"/>
</dbReference>
<reference evidence="3 4" key="1">
    <citation type="submission" date="2020-08" db="EMBL/GenBank/DDBJ databases">
        <title>Genome public.</title>
        <authorList>
            <person name="Liu C."/>
            <person name="Sun Q."/>
        </authorList>
    </citation>
    <scope>NUCLEOTIDE SEQUENCE [LARGE SCALE GENOMIC DNA]</scope>
    <source>
        <strain evidence="3 4">NSJ-36</strain>
    </source>
</reference>
<keyword evidence="2" id="KW-1133">Transmembrane helix</keyword>
<dbReference type="Proteomes" id="UP000647235">
    <property type="component" value="Unassembled WGS sequence"/>
</dbReference>
<keyword evidence="2" id="KW-0812">Transmembrane</keyword>
<comment type="caution">
    <text evidence="3">The sequence shown here is derived from an EMBL/GenBank/DDBJ whole genome shotgun (WGS) entry which is preliminary data.</text>
</comment>
<keyword evidence="4" id="KW-1185">Reference proteome</keyword>
<gene>
    <name evidence="3" type="ORF">H8S07_13320</name>
</gene>
<protein>
    <submittedName>
        <fullName evidence="3">Uncharacterized protein</fullName>
    </submittedName>
</protein>